<feature type="region of interest" description="Disordered" evidence="1">
    <location>
        <begin position="1"/>
        <end position="43"/>
    </location>
</feature>
<organism evidence="2 3">
    <name type="scientific">Onchocerca volvulus</name>
    <dbReference type="NCBI Taxonomy" id="6282"/>
    <lineage>
        <taxon>Eukaryota</taxon>
        <taxon>Metazoa</taxon>
        <taxon>Ecdysozoa</taxon>
        <taxon>Nematoda</taxon>
        <taxon>Chromadorea</taxon>
        <taxon>Rhabditida</taxon>
        <taxon>Spirurina</taxon>
        <taxon>Spiruromorpha</taxon>
        <taxon>Filarioidea</taxon>
        <taxon>Onchocercidae</taxon>
        <taxon>Onchocerca</taxon>
    </lineage>
</organism>
<dbReference type="Proteomes" id="UP000024404">
    <property type="component" value="Unassembled WGS sequence"/>
</dbReference>
<dbReference type="EMBL" id="CMVM020000020">
    <property type="status" value="NOT_ANNOTATED_CDS"/>
    <property type="molecule type" value="Genomic_DNA"/>
</dbReference>
<feature type="compositionally biased region" description="Basic and acidic residues" evidence="1">
    <location>
        <begin position="21"/>
        <end position="31"/>
    </location>
</feature>
<dbReference type="AlphaFoldDB" id="A0A8R1XW15"/>
<evidence type="ECO:0000256" key="1">
    <source>
        <dbReference type="SAM" id="MobiDB-lite"/>
    </source>
</evidence>
<reference evidence="2" key="2">
    <citation type="submission" date="2022-06" db="UniProtKB">
        <authorList>
            <consortium name="EnsemblMetazoa"/>
        </authorList>
    </citation>
    <scope>IDENTIFICATION</scope>
</reference>
<sequence length="94" mass="10274">MVTVAESRSSSRNICHSGGALRDELSKEDVSHPQSSDNHRRNCFIKHAEGTDGEDAHKQCRKLLLGLATSRTSMPSARATPAELQAEVLWDACI</sequence>
<evidence type="ECO:0000313" key="2">
    <source>
        <dbReference type="EnsemblMetazoa" id="OVOC389.1"/>
    </source>
</evidence>
<keyword evidence="3" id="KW-1185">Reference proteome</keyword>
<dbReference type="EnsemblMetazoa" id="OVOC389.1">
    <property type="protein sequence ID" value="OVOC389.1"/>
    <property type="gene ID" value="WBGene00237198"/>
</dbReference>
<accession>A0A8R1XW15</accession>
<protein>
    <submittedName>
        <fullName evidence="2">Uncharacterized protein</fullName>
    </submittedName>
</protein>
<feature type="compositionally biased region" description="Polar residues" evidence="1">
    <location>
        <begin position="1"/>
        <end position="14"/>
    </location>
</feature>
<reference evidence="3" key="1">
    <citation type="submission" date="2013-10" db="EMBL/GenBank/DDBJ databases">
        <title>Genome sequencing of Onchocerca volvulus.</title>
        <authorList>
            <person name="Cotton J."/>
            <person name="Tsai J."/>
            <person name="Stanley E."/>
            <person name="Tracey A."/>
            <person name="Holroyd N."/>
            <person name="Lustigman S."/>
            <person name="Berriman M."/>
        </authorList>
    </citation>
    <scope>NUCLEOTIDE SEQUENCE</scope>
</reference>
<evidence type="ECO:0000313" key="3">
    <source>
        <dbReference type="Proteomes" id="UP000024404"/>
    </source>
</evidence>
<proteinExistence type="predicted"/>
<name>A0A8R1XW15_ONCVO</name>